<dbReference type="AlphaFoldDB" id="A0A4P9W5Y5"/>
<organism evidence="2 3">
    <name type="scientific">Blyttiomyces helicus</name>
    <dbReference type="NCBI Taxonomy" id="388810"/>
    <lineage>
        <taxon>Eukaryota</taxon>
        <taxon>Fungi</taxon>
        <taxon>Fungi incertae sedis</taxon>
        <taxon>Chytridiomycota</taxon>
        <taxon>Chytridiomycota incertae sedis</taxon>
        <taxon>Chytridiomycetes</taxon>
        <taxon>Chytridiomycetes incertae sedis</taxon>
        <taxon>Blyttiomyces</taxon>
    </lineage>
</organism>
<feature type="region of interest" description="Disordered" evidence="1">
    <location>
        <begin position="53"/>
        <end position="75"/>
    </location>
</feature>
<protein>
    <submittedName>
        <fullName evidence="2">Uncharacterized protein</fullName>
    </submittedName>
</protein>
<accession>A0A4P9W5Y5</accession>
<proteinExistence type="predicted"/>
<evidence type="ECO:0000313" key="2">
    <source>
        <dbReference type="EMBL" id="RKO87694.1"/>
    </source>
</evidence>
<dbReference type="EMBL" id="KZ997227">
    <property type="protein sequence ID" value="RKO87694.1"/>
    <property type="molecule type" value="Genomic_DNA"/>
</dbReference>
<evidence type="ECO:0000256" key="1">
    <source>
        <dbReference type="SAM" id="MobiDB-lite"/>
    </source>
</evidence>
<evidence type="ECO:0000313" key="3">
    <source>
        <dbReference type="Proteomes" id="UP000269721"/>
    </source>
</evidence>
<gene>
    <name evidence="2" type="ORF">BDK51DRAFT_31383</name>
</gene>
<feature type="non-terminal residue" evidence="2">
    <location>
        <position position="1"/>
    </location>
</feature>
<keyword evidence="3" id="KW-1185">Reference proteome</keyword>
<reference evidence="3" key="1">
    <citation type="journal article" date="2018" name="Nat. Microbiol.">
        <title>Leveraging single-cell genomics to expand the fungal tree of life.</title>
        <authorList>
            <person name="Ahrendt S.R."/>
            <person name="Quandt C.A."/>
            <person name="Ciobanu D."/>
            <person name="Clum A."/>
            <person name="Salamov A."/>
            <person name="Andreopoulos B."/>
            <person name="Cheng J.F."/>
            <person name="Woyke T."/>
            <person name="Pelin A."/>
            <person name="Henrissat B."/>
            <person name="Reynolds N.K."/>
            <person name="Benny G.L."/>
            <person name="Smith M.E."/>
            <person name="James T.Y."/>
            <person name="Grigoriev I.V."/>
        </authorList>
    </citation>
    <scope>NUCLEOTIDE SEQUENCE [LARGE SCALE GENOMIC DNA]</scope>
</reference>
<dbReference type="Proteomes" id="UP000269721">
    <property type="component" value="Unassembled WGS sequence"/>
</dbReference>
<name>A0A4P9W5Y5_9FUNG</name>
<sequence length="394" mass="43547">DRRELPSDRHINWISILPSKAPIQDNGSAYPFRRFHTLTVFTPLLPYCNSLSENPPSQEQITSDEKTPFATFPSPIKSPPSKRLVMKAMRAGEENRDFVSTDFEESGSRPPTIFHMLWDGKDLIPVDYDKAEDKEWEGDYHFCDDPGNMPGPESDLVVPRQADLGITVTSLPLALPGARSSSNKPRHPSTSATLPLVLDCASPEFVPLRPVFGGKLSTLGLNTESVVFVPGASLPSHGRRRPTKATRDFLAIAPPVCSAGADCSPKYIGCTLYHPTQLCSYYPKFRNGAGCTWFHPAPGTVQPPPRSLDNDWDGEWELGDEPWNAPEPESELVVAPLADLDRIVTSLSLASPVIPSSAPRYPSTWREIHPELNAMSREFFLTRPEFDVKMPATG</sequence>